<feature type="domain" description="MoaB/Mog" evidence="2">
    <location>
        <begin position="4"/>
        <end position="171"/>
    </location>
</feature>
<accession>A0A9J6ZM83</accession>
<dbReference type="PANTHER" id="PTHR13939">
    <property type="entry name" value="NICOTINAMIDE-NUCLEOTIDE AMIDOHYDROLASE PNCC"/>
    <property type="match status" value="1"/>
</dbReference>
<keyword evidence="4" id="KW-1185">Reference proteome</keyword>
<dbReference type="HAMAP" id="MF_00226_B">
    <property type="entry name" value="CinA_B"/>
    <property type="match status" value="1"/>
</dbReference>
<dbReference type="SUPFAM" id="SSF142433">
    <property type="entry name" value="CinA-like"/>
    <property type="match status" value="1"/>
</dbReference>
<dbReference type="InterPro" id="IPR001453">
    <property type="entry name" value="MoaB/Mog_dom"/>
</dbReference>
<dbReference type="NCBIfam" id="NF001813">
    <property type="entry name" value="PRK00549.1"/>
    <property type="match status" value="1"/>
</dbReference>
<sequence>MKADIITIGDELLIGQVVDTNSAWIGQELSKAGISVHRITSVSDKEDEILAVLKETTERSPIVLISGGLGPTKDDITKAALCRFFNTKLVFNSEVYSDVETFLKGRVHSINELNRTQAMVPESCTVIRNMVGTAPIMWFSTPKGVLVSMPGVPSEMKHAMSTEVLPRLIKAFPTEALIHRTIHVFDIPESILAEHISEWEESLPDCIRLAYLPSPGKIRLRLSAKGSERKQLEEAVDKAIDQLYPLIGDIIFGFDDQKPEEELIRLLKAKSATIACAESCSGGYLSHLFTSIPGASEVFNGSVVAYSNSVKAGVLGVDTGLIEQHGAVSREVVEAMAQGAIRITGSDYAISTSGIAGPTGGSDEKPVGTVWIAWASKDKVLSRRFLFGKGRERVIMRTADAGVIVMKQLLEKGEL</sequence>
<name>A0A9J6ZM83_9BACT</name>
<dbReference type="AlphaFoldDB" id="A0A9J6ZM83"/>
<dbReference type="KEGG" id="alkq:M9189_07145"/>
<reference evidence="3" key="2">
    <citation type="submission" date="2022-06" db="EMBL/GenBank/DDBJ databases">
        <title>Xiashengella guii gen. nov. sp. nov., a bacterium isolated form anaerobic digestion tank.</title>
        <authorList>
            <person name="Huang H."/>
        </authorList>
    </citation>
    <scope>NUCLEOTIDE SEQUENCE</scope>
    <source>
        <strain evidence="3">Ai-910</strain>
    </source>
</reference>
<dbReference type="PANTHER" id="PTHR13939:SF0">
    <property type="entry name" value="NMN AMIDOHYDROLASE-LIKE PROTEIN YFAY"/>
    <property type="match status" value="1"/>
</dbReference>
<dbReference type="Gene3D" id="3.90.950.20">
    <property type="entry name" value="CinA-like"/>
    <property type="match status" value="1"/>
</dbReference>
<proteinExistence type="inferred from homology"/>
<dbReference type="InterPro" id="IPR041424">
    <property type="entry name" value="CinA_KH"/>
</dbReference>
<dbReference type="CDD" id="cd00885">
    <property type="entry name" value="cinA"/>
    <property type="match status" value="1"/>
</dbReference>
<dbReference type="InterPro" id="IPR036653">
    <property type="entry name" value="CinA-like_C"/>
</dbReference>
<dbReference type="Pfam" id="PF02464">
    <property type="entry name" value="CinA"/>
    <property type="match status" value="1"/>
</dbReference>
<reference evidence="3" key="1">
    <citation type="submission" date="2022-05" db="EMBL/GenBank/DDBJ databases">
        <authorList>
            <person name="Sun X."/>
        </authorList>
    </citation>
    <scope>NUCLEOTIDE SEQUENCE</scope>
    <source>
        <strain evidence="3">Ai-910</strain>
    </source>
</reference>
<dbReference type="Pfam" id="PF18146">
    <property type="entry name" value="CinA_KH"/>
    <property type="match status" value="1"/>
</dbReference>
<dbReference type="NCBIfam" id="TIGR00199">
    <property type="entry name" value="PncC_domain"/>
    <property type="match status" value="1"/>
</dbReference>
<comment type="similarity">
    <text evidence="1">Belongs to the CinA family.</text>
</comment>
<organism evidence="3 4">
    <name type="scientific">Xiashengella succiniciproducens</name>
    <dbReference type="NCBI Taxonomy" id="2949635"/>
    <lineage>
        <taxon>Bacteria</taxon>
        <taxon>Pseudomonadati</taxon>
        <taxon>Bacteroidota</taxon>
        <taxon>Bacteroidia</taxon>
        <taxon>Marinilabiliales</taxon>
        <taxon>Marinilabiliaceae</taxon>
        <taxon>Xiashengella</taxon>
    </lineage>
</organism>
<dbReference type="NCBIfam" id="TIGR00177">
    <property type="entry name" value="molyb_syn"/>
    <property type="match status" value="1"/>
</dbReference>
<dbReference type="Gene3D" id="3.40.980.10">
    <property type="entry name" value="MoaB/Mog-like domain"/>
    <property type="match status" value="1"/>
</dbReference>
<dbReference type="SUPFAM" id="SSF53218">
    <property type="entry name" value="Molybdenum cofactor biosynthesis proteins"/>
    <property type="match status" value="1"/>
</dbReference>
<dbReference type="NCBIfam" id="TIGR00200">
    <property type="entry name" value="cinA_nterm"/>
    <property type="match status" value="1"/>
</dbReference>
<dbReference type="SMART" id="SM00852">
    <property type="entry name" value="MoCF_biosynth"/>
    <property type="match status" value="1"/>
</dbReference>
<dbReference type="RefSeq" id="WP_250721999.1">
    <property type="nucleotide sequence ID" value="NZ_CP098400.1"/>
</dbReference>
<evidence type="ECO:0000259" key="2">
    <source>
        <dbReference type="SMART" id="SM00852"/>
    </source>
</evidence>
<dbReference type="InterPro" id="IPR036425">
    <property type="entry name" value="MoaB/Mog-like_dom_sf"/>
</dbReference>
<dbReference type="Pfam" id="PF00994">
    <property type="entry name" value="MoCF_biosynth"/>
    <property type="match status" value="1"/>
</dbReference>
<dbReference type="EMBL" id="CP098400">
    <property type="protein sequence ID" value="URW78638.1"/>
    <property type="molecule type" value="Genomic_DNA"/>
</dbReference>
<dbReference type="InterPro" id="IPR050101">
    <property type="entry name" value="CinA"/>
</dbReference>
<evidence type="ECO:0000313" key="4">
    <source>
        <dbReference type="Proteomes" id="UP001056426"/>
    </source>
</evidence>
<dbReference type="InterPro" id="IPR008136">
    <property type="entry name" value="CinA_C"/>
</dbReference>
<evidence type="ECO:0000256" key="1">
    <source>
        <dbReference type="HAMAP-Rule" id="MF_00226"/>
    </source>
</evidence>
<dbReference type="PIRSF" id="PIRSF006728">
    <property type="entry name" value="CinA"/>
    <property type="match status" value="1"/>
</dbReference>
<protein>
    <recommendedName>
        <fullName evidence="1">CinA-like protein</fullName>
    </recommendedName>
</protein>
<dbReference type="InterPro" id="IPR008135">
    <property type="entry name" value="Competence-induced_CinA"/>
</dbReference>
<dbReference type="Proteomes" id="UP001056426">
    <property type="component" value="Chromosome"/>
</dbReference>
<gene>
    <name evidence="3" type="ORF">M9189_07145</name>
</gene>
<evidence type="ECO:0000313" key="3">
    <source>
        <dbReference type="EMBL" id="URW78638.1"/>
    </source>
</evidence>